<evidence type="ECO:0000259" key="5">
    <source>
        <dbReference type="PROSITE" id="PS50975"/>
    </source>
</evidence>
<dbReference type="Proteomes" id="UP001180616">
    <property type="component" value="Chromosome"/>
</dbReference>
<gene>
    <name evidence="6" type="ORF">KPS_000789</name>
</gene>
<feature type="domain" description="ATP-grasp" evidence="5">
    <location>
        <begin position="118"/>
        <end position="302"/>
    </location>
</feature>
<dbReference type="EMBL" id="CP133659">
    <property type="protein sequence ID" value="WMW66226.1"/>
    <property type="molecule type" value="Genomic_DNA"/>
</dbReference>
<dbReference type="Pfam" id="PF02655">
    <property type="entry name" value="ATP-grasp_3"/>
    <property type="match status" value="1"/>
</dbReference>
<evidence type="ECO:0000313" key="6">
    <source>
        <dbReference type="EMBL" id="WMW66226.1"/>
    </source>
</evidence>
<evidence type="ECO:0000256" key="2">
    <source>
        <dbReference type="ARBA" id="ARBA00022741"/>
    </source>
</evidence>
<dbReference type="Gene3D" id="3.30.470.20">
    <property type="entry name" value="ATP-grasp fold, B domain"/>
    <property type="match status" value="1"/>
</dbReference>
<organism evidence="6 7">
    <name type="scientific">Nitratidesulfovibrio liaohensis</name>
    <dbReference type="NCBI Taxonomy" id="2604158"/>
    <lineage>
        <taxon>Bacteria</taxon>
        <taxon>Pseudomonadati</taxon>
        <taxon>Thermodesulfobacteriota</taxon>
        <taxon>Desulfovibrionia</taxon>
        <taxon>Desulfovibrionales</taxon>
        <taxon>Desulfovibrionaceae</taxon>
        <taxon>Nitratidesulfovibrio</taxon>
    </lineage>
</organism>
<reference evidence="6" key="1">
    <citation type="submission" date="2023-09" db="EMBL/GenBank/DDBJ databases">
        <authorList>
            <consortium name="CW5 consortium"/>
            <person name="Lu C.-W."/>
        </authorList>
    </citation>
    <scope>NUCLEOTIDE SEQUENCE</scope>
    <source>
        <strain evidence="6">KPS</strain>
    </source>
</reference>
<evidence type="ECO:0000313" key="7">
    <source>
        <dbReference type="Proteomes" id="UP001180616"/>
    </source>
</evidence>
<name>A0ABY9R4J4_9BACT</name>
<keyword evidence="7" id="KW-1185">Reference proteome</keyword>
<dbReference type="InterPro" id="IPR052032">
    <property type="entry name" value="ATP-dep_AA_Ligase"/>
</dbReference>
<keyword evidence="2 4" id="KW-0547">Nucleotide-binding</keyword>
<dbReference type="Gene3D" id="3.40.50.20">
    <property type="match status" value="1"/>
</dbReference>
<dbReference type="PROSITE" id="PS50975">
    <property type="entry name" value="ATP_GRASP"/>
    <property type="match status" value="1"/>
</dbReference>
<dbReference type="InterPro" id="IPR011761">
    <property type="entry name" value="ATP-grasp"/>
</dbReference>
<keyword evidence="1" id="KW-0436">Ligase</keyword>
<dbReference type="InterPro" id="IPR013815">
    <property type="entry name" value="ATP_grasp_subdomain_1"/>
</dbReference>
<evidence type="ECO:0000256" key="3">
    <source>
        <dbReference type="ARBA" id="ARBA00022840"/>
    </source>
</evidence>
<dbReference type="RefSeq" id="WP_309542132.1">
    <property type="nucleotide sequence ID" value="NZ_CP133659.1"/>
</dbReference>
<keyword evidence="3 4" id="KW-0067">ATP-binding</keyword>
<dbReference type="InterPro" id="IPR003806">
    <property type="entry name" value="ATP-grasp_PylC-type"/>
</dbReference>
<dbReference type="Gene3D" id="3.30.1490.20">
    <property type="entry name" value="ATP-grasp fold, A domain"/>
    <property type="match status" value="1"/>
</dbReference>
<protein>
    <submittedName>
        <fullName evidence="6">ATP-grasp domain-containing protein</fullName>
    </submittedName>
</protein>
<dbReference type="PANTHER" id="PTHR43585:SF2">
    <property type="entry name" value="ATP-GRASP ENZYME FSQD"/>
    <property type="match status" value="1"/>
</dbReference>
<evidence type="ECO:0000256" key="4">
    <source>
        <dbReference type="PROSITE-ProRule" id="PRU00409"/>
    </source>
</evidence>
<dbReference type="PANTHER" id="PTHR43585">
    <property type="entry name" value="FUMIPYRROLE BIOSYNTHESIS PROTEIN C"/>
    <property type="match status" value="1"/>
</dbReference>
<accession>A0ABY9R4J4</accession>
<dbReference type="SUPFAM" id="SSF56059">
    <property type="entry name" value="Glutathione synthetase ATP-binding domain-like"/>
    <property type="match status" value="1"/>
</dbReference>
<sequence>MNVVLVLAADTMLARVICRALHRRGFEVLVAAAAEWPICAYSRYVRRTFVHADPTRDEDGFIDDLRRICEENRVSVLLPVLGEAAVIARHRHRLGSDVRLLLGAADTLAIFADKYHTYGVAREAGVLVPEYRAVADLADDPAALAAFPCPCLAKPVWGWGGYGMHECDDAQALAALIADMPEQTRADYFVQRRMAGDVVCVAMLCDAGRVYASDTFRIVTSYPSRHGQSTVRETVRCDAAVESLRGLLEHVRWSGPCQADFIVDPATGAPYLIDINARYWNSLIQSTARGIDFPSLHCMLALGEECADVEPTAAGVTTAWLSRALRGDPALVLRRMFARGGGLAGRGIAACDDWDVHDPLPFFVWPVRNVLRNIMVRLTAWRGNAA</sequence>
<proteinExistence type="predicted"/>
<evidence type="ECO:0000256" key="1">
    <source>
        <dbReference type="ARBA" id="ARBA00022598"/>
    </source>
</evidence>